<dbReference type="InterPro" id="IPR007146">
    <property type="entry name" value="Sas10/Utp3/C1D"/>
</dbReference>
<reference evidence="8" key="1">
    <citation type="journal article" date="2013" name="Nature">
        <title>Pan genome of the phytoplankton Emiliania underpins its global distribution.</title>
        <authorList>
            <person name="Read B.A."/>
            <person name="Kegel J."/>
            <person name="Klute M.J."/>
            <person name="Kuo A."/>
            <person name="Lefebvre S.C."/>
            <person name="Maumus F."/>
            <person name="Mayer C."/>
            <person name="Miller J."/>
            <person name="Monier A."/>
            <person name="Salamov A."/>
            <person name="Young J."/>
            <person name="Aguilar M."/>
            <person name="Claverie J.M."/>
            <person name="Frickenhaus S."/>
            <person name="Gonzalez K."/>
            <person name="Herman E.K."/>
            <person name="Lin Y.C."/>
            <person name="Napier J."/>
            <person name="Ogata H."/>
            <person name="Sarno A.F."/>
            <person name="Shmutz J."/>
            <person name="Schroeder D."/>
            <person name="de Vargas C."/>
            <person name="Verret F."/>
            <person name="von Dassow P."/>
            <person name="Valentin K."/>
            <person name="Van de Peer Y."/>
            <person name="Wheeler G."/>
            <person name="Dacks J.B."/>
            <person name="Delwiche C.F."/>
            <person name="Dyhrman S.T."/>
            <person name="Glockner G."/>
            <person name="John U."/>
            <person name="Richards T."/>
            <person name="Worden A.Z."/>
            <person name="Zhang X."/>
            <person name="Grigoriev I.V."/>
            <person name="Allen A.E."/>
            <person name="Bidle K."/>
            <person name="Borodovsky M."/>
            <person name="Bowler C."/>
            <person name="Brownlee C."/>
            <person name="Cock J.M."/>
            <person name="Elias M."/>
            <person name="Gladyshev V.N."/>
            <person name="Groth M."/>
            <person name="Guda C."/>
            <person name="Hadaegh A."/>
            <person name="Iglesias-Rodriguez M.D."/>
            <person name="Jenkins J."/>
            <person name="Jones B.M."/>
            <person name="Lawson T."/>
            <person name="Leese F."/>
            <person name="Lindquist E."/>
            <person name="Lobanov A."/>
            <person name="Lomsadze A."/>
            <person name="Malik S.B."/>
            <person name="Marsh M.E."/>
            <person name="Mackinder L."/>
            <person name="Mock T."/>
            <person name="Mueller-Roeber B."/>
            <person name="Pagarete A."/>
            <person name="Parker M."/>
            <person name="Probert I."/>
            <person name="Quesneville H."/>
            <person name="Raines C."/>
            <person name="Rensing S.A."/>
            <person name="Riano-Pachon D.M."/>
            <person name="Richier S."/>
            <person name="Rokitta S."/>
            <person name="Shiraiwa Y."/>
            <person name="Soanes D.M."/>
            <person name="van der Giezen M."/>
            <person name="Wahlund T.M."/>
            <person name="Williams B."/>
            <person name="Wilson W."/>
            <person name="Wolfe G."/>
            <person name="Wurch L.L."/>
        </authorList>
    </citation>
    <scope>NUCLEOTIDE SEQUENCE</scope>
</reference>
<keyword evidence="4" id="KW-0539">Nucleus</keyword>
<comment type="subcellular location">
    <subcellularLocation>
        <location evidence="1">Nucleus</location>
    </subcellularLocation>
</comment>
<dbReference type="Proteomes" id="UP000013827">
    <property type="component" value="Unassembled WGS sequence"/>
</dbReference>
<evidence type="ECO:0000256" key="2">
    <source>
        <dbReference type="ARBA" id="ARBA00010979"/>
    </source>
</evidence>
<dbReference type="OMA" id="CINIAYY"/>
<evidence type="ECO:0000256" key="1">
    <source>
        <dbReference type="ARBA" id="ARBA00004123"/>
    </source>
</evidence>
<keyword evidence="3" id="KW-0597">Phosphoprotein</keyword>
<dbReference type="PaxDb" id="2903-EOD14890"/>
<feature type="domain" description="Sas10 C-terminal" evidence="6">
    <location>
        <begin position="416"/>
        <end position="482"/>
    </location>
</feature>
<dbReference type="AlphaFoldDB" id="A0A0D3IUF5"/>
<evidence type="ECO:0000256" key="4">
    <source>
        <dbReference type="ARBA" id="ARBA00023242"/>
    </source>
</evidence>
<dbReference type="KEGG" id="ehx:EMIHUDRAFT_197520"/>
<reference evidence="7" key="2">
    <citation type="submission" date="2024-10" db="UniProtKB">
        <authorList>
            <consortium name="EnsemblProtists"/>
        </authorList>
    </citation>
    <scope>IDENTIFICATION</scope>
</reference>
<evidence type="ECO:0000256" key="3">
    <source>
        <dbReference type="ARBA" id="ARBA00022553"/>
    </source>
</evidence>
<dbReference type="GO" id="GO:0032040">
    <property type="term" value="C:small-subunit processome"/>
    <property type="evidence" value="ECO:0007669"/>
    <property type="project" value="TreeGrafter"/>
</dbReference>
<feature type="region of interest" description="Disordered" evidence="5">
    <location>
        <begin position="429"/>
        <end position="449"/>
    </location>
</feature>
<dbReference type="GeneID" id="17261023"/>
<protein>
    <recommendedName>
        <fullName evidence="6">Sas10 C-terminal domain-containing protein</fullName>
    </recommendedName>
</protein>
<dbReference type="eggNOG" id="KOG3118">
    <property type="taxonomic scope" value="Eukaryota"/>
</dbReference>
<feature type="region of interest" description="Disordered" evidence="5">
    <location>
        <begin position="119"/>
        <end position="142"/>
    </location>
</feature>
<sequence>MLPLPLVDKSSAQRVRKKKKYLLGARGAAAARKGVGKSAKELADKEVFAKKPSRARRGAPNKRVETSVGNAFRLVGGSDDDEEAQASEDEMGEEEDASRGGSALGAGWGRKKNAFYGGDDAADADSDEEGSMDEEDEGRAERLEHAERLERDLSALSEAEKARLLEAEAPELVSLLDDFKAIVPDVRERLEPLLLAVRQRQLPASPGVALLQLKLQLLLSYCTNIAFYLLLKASGRPAMRYRVQKLLQTAADGATAAPTDADADELRHKPNPQALLADGDLDDDAAGAGGGGGVYKPPRLAAVPYEEERGAGRRERQRERAVRELREEFSSAPRQIHADDFGCGHAADSAAVSKLRHEEAEVRAYEEANFSRLALSKEQKRELRRRHAAVERGDELSQFDDDFSHLYSAGDMAGDGDKREAGRQIMKNRGLTRERKKIDRNPRAKNREKYRRAVIKRKGQVRDAKAQEGAYGGESSGINQNLAAGLAEAFRFAVVAPADTLECVSHV</sequence>
<dbReference type="STRING" id="2903.R1DK89"/>
<feature type="compositionally biased region" description="Basic residues" evidence="5">
    <location>
        <begin position="51"/>
        <end position="60"/>
    </location>
</feature>
<feature type="region of interest" description="Disordered" evidence="5">
    <location>
        <begin position="46"/>
        <end position="105"/>
    </location>
</feature>
<organism evidence="7 8">
    <name type="scientific">Emiliania huxleyi (strain CCMP1516)</name>
    <dbReference type="NCBI Taxonomy" id="280463"/>
    <lineage>
        <taxon>Eukaryota</taxon>
        <taxon>Haptista</taxon>
        <taxon>Haptophyta</taxon>
        <taxon>Prymnesiophyceae</taxon>
        <taxon>Isochrysidales</taxon>
        <taxon>Noelaerhabdaceae</taxon>
        <taxon>Emiliania</taxon>
    </lineage>
</organism>
<feature type="region of interest" description="Disordered" evidence="5">
    <location>
        <begin position="273"/>
        <end position="298"/>
    </location>
</feature>
<dbReference type="RefSeq" id="XP_005767319.1">
    <property type="nucleotide sequence ID" value="XM_005767262.1"/>
</dbReference>
<dbReference type="Pfam" id="PF09368">
    <property type="entry name" value="Sas10"/>
    <property type="match status" value="1"/>
</dbReference>
<feature type="compositionally biased region" description="Acidic residues" evidence="5">
    <location>
        <begin position="120"/>
        <end position="138"/>
    </location>
</feature>
<evidence type="ECO:0000313" key="7">
    <source>
        <dbReference type="EnsemblProtists" id="EOD14890"/>
    </source>
</evidence>
<evidence type="ECO:0000256" key="5">
    <source>
        <dbReference type="SAM" id="MobiDB-lite"/>
    </source>
</evidence>
<dbReference type="InterPro" id="IPR018972">
    <property type="entry name" value="Sas10_C_dom"/>
</dbReference>
<evidence type="ECO:0000259" key="6">
    <source>
        <dbReference type="Pfam" id="PF09368"/>
    </source>
</evidence>
<evidence type="ECO:0000313" key="8">
    <source>
        <dbReference type="Proteomes" id="UP000013827"/>
    </source>
</evidence>
<dbReference type="PANTHER" id="PTHR13237:SF8">
    <property type="entry name" value="SOMETHING ABOUT SILENCING PROTEIN 10"/>
    <property type="match status" value="1"/>
</dbReference>
<name>A0A0D3IUF5_EMIH1</name>
<dbReference type="eggNOG" id="KOG3117">
    <property type="taxonomic scope" value="Eukaryota"/>
</dbReference>
<dbReference type="PANTHER" id="PTHR13237">
    <property type="entry name" value="SOMETHING ABOUT SILENCING PROTEIN 10-RELATED"/>
    <property type="match status" value="1"/>
</dbReference>
<accession>A0A0D3IUF5</accession>
<feature type="compositionally biased region" description="Acidic residues" evidence="5">
    <location>
        <begin position="78"/>
        <end position="96"/>
    </location>
</feature>
<comment type="similarity">
    <text evidence="2">Belongs to the SAS10 family.</text>
</comment>
<proteinExistence type="inferred from homology"/>
<dbReference type="HOGENOM" id="CLU_537987_0_0_1"/>
<dbReference type="Pfam" id="PF04000">
    <property type="entry name" value="Sas10_Utp3"/>
    <property type="match status" value="1"/>
</dbReference>
<feature type="compositionally biased region" description="Basic and acidic residues" evidence="5">
    <location>
        <begin position="431"/>
        <end position="447"/>
    </location>
</feature>
<keyword evidence="8" id="KW-1185">Reference proteome</keyword>
<dbReference type="EnsemblProtists" id="EOD14890">
    <property type="protein sequence ID" value="EOD14890"/>
    <property type="gene ID" value="EMIHUDRAFT_197520"/>
</dbReference>
<dbReference type="GO" id="GO:0000462">
    <property type="term" value="P:maturation of SSU-rRNA from tricistronic rRNA transcript (SSU-rRNA, 5.8S rRNA, LSU-rRNA)"/>
    <property type="evidence" value="ECO:0007669"/>
    <property type="project" value="TreeGrafter"/>
</dbReference>